<keyword evidence="2" id="KW-1185">Reference proteome</keyword>
<evidence type="ECO:0000313" key="2">
    <source>
        <dbReference type="Proteomes" id="UP000649617"/>
    </source>
</evidence>
<dbReference type="Proteomes" id="UP000649617">
    <property type="component" value="Unassembled WGS sequence"/>
</dbReference>
<name>A0A812W1D4_SYMPI</name>
<organism evidence="1 2">
    <name type="scientific">Symbiodinium pilosum</name>
    <name type="common">Dinoflagellate</name>
    <dbReference type="NCBI Taxonomy" id="2952"/>
    <lineage>
        <taxon>Eukaryota</taxon>
        <taxon>Sar</taxon>
        <taxon>Alveolata</taxon>
        <taxon>Dinophyceae</taxon>
        <taxon>Suessiales</taxon>
        <taxon>Symbiodiniaceae</taxon>
        <taxon>Symbiodinium</taxon>
    </lineage>
</organism>
<feature type="non-terminal residue" evidence="1">
    <location>
        <position position="1"/>
    </location>
</feature>
<evidence type="ECO:0000313" key="1">
    <source>
        <dbReference type="EMBL" id="CAE7662522.1"/>
    </source>
</evidence>
<protein>
    <submittedName>
        <fullName evidence="1">Uncharacterized protein</fullName>
    </submittedName>
</protein>
<feature type="non-terminal residue" evidence="1">
    <location>
        <position position="93"/>
    </location>
</feature>
<accession>A0A812W1D4</accession>
<dbReference type="AlphaFoldDB" id="A0A812W1D4"/>
<proteinExistence type="predicted"/>
<sequence>VRHNDYIEDYTWVMMLDDVSRRERLQYSAHLVDMTTGKEATARVGASFNTSNTSWWFEDGLALSGNQLDRVETISTEANIAVTISETVAPSEG</sequence>
<dbReference type="EMBL" id="CAJNIZ010043539">
    <property type="protein sequence ID" value="CAE7662522.1"/>
    <property type="molecule type" value="Genomic_DNA"/>
</dbReference>
<reference evidence="1" key="1">
    <citation type="submission" date="2021-02" db="EMBL/GenBank/DDBJ databases">
        <authorList>
            <person name="Dougan E. K."/>
            <person name="Rhodes N."/>
            <person name="Thang M."/>
            <person name="Chan C."/>
        </authorList>
    </citation>
    <scope>NUCLEOTIDE SEQUENCE</scope>
</reference>
<gene>
    <name evidence="1" type="ORF">SPIL2461_LOCUS18026</name>
</gene>
<comment type="caution">
    <text evidence="1">The sequence shown here is derived from an EMBL/GenBank/DDBJ whole genome shotgun (WGS) entry which is preliminary data.</text>
</comment>